<dbReference type="RefSeq" id="WP_166277037.1">
    <property type="nucleotide sequence ID" value="NZ_JAANNP010000001.1"/>
</dbReference>
<accession>A0ABX0GQ00</accession>
<dbReference type="EMBL" id="JAANNP010000001">
    <property type="protein sequence ID" value="NHC12565.1"/>
    <property type="molecule type" value="Genomic_DNA"/>
</dbReference>
<organism evidence="1 2">
    <name type="scientific">Motilibacter deserti</name>
    <dbReference type="NCBI Taxonomy" id="2714956"/>
    <lineage>
        <taxon>Bacteria</taxon>
        <taxon>Bacillati</taxon>
        <taxon>Actinomycetota</taxon>
        <taxon>Actinomycetes</taxon>
        <taxon>Motilibacterales</taxon>
        <taxon>Motilibacteraceae</taxon>
        <taxon>Motilibacter</taxon>
    </lineage>
</organism>
<evidence type="ECO:0008006" key="3">
    <source>
        <dbReference type="Google" id="ProtNLM"/>
    </source>
</evidence>
<proteinExistence type="predicted"/>
<evidence type="ECO:0000313" key="1">
    <source>
        <dbReference type="EMBL" id="NHC12565.1"/>
    </source>
</evidence>
<sequence>MHTSTALHDVVRPEDGETLGRVRRTAAPDGWRPETVFGAALGEPVASREEAEDVVRSRGLAALSEPWEVRRPGEEWQQCWLLEVRPERVRVSWTPPKYLLAGQAEDVDVPPAQLRLPPG</sequence>
<reference evidence="1 2" key="1">
    <citation type="submission" date="2020-03" db="EMBL/GenBank/DDBJ databases">
        <title>Two novel Motilibacter sp.</title>
        <authorList>
            <person name="Liu S."/>
        </authorList>
    </citation>
    <scope>NUCLEOTIDE SEQUENCE [LARGE SCALE GENOMIC DNA]</scope>
    <source>
        <strain evidence="1 2">E257</strain>
    </source>
</reference>
<evidence type="ECO:0000313" key="2">
    <source>
        <dbReference type="Proteomes" id="UP000800981"/>
    </source>
</evidence>
<protein>
    <recommendedName>
        <fullName evidence="3">NUDIX hydrolase</fullName>
    </recommendedName>
</protein>
<keyword evidence="2" id="KW-1185">Reference proteome</keyword>
<gene>
    <name evidence="1" type="ORF">G9H71_02050</name>
</gene>
<comment type="caution">
    <text evidence="1">The sequence shown here is derived from an EMBL/GenBank/DDBJ whole genome shotgun (WGS) entry which is preliminary data.</text>
</comment>
<dbReference type="Proteomes" id="UP000800981">
    <property type="component" value="Unassembled WGS sequence"/>
</dbReference>
<name>A0ABX0GQ00_9ACTN</name>